<feature type="signal peptide" evidence="3">
    <location>
        <begin position="1"/>
        <end position="17"/>
    </location>
</feature>
<organism evidence="4 5">
    <name type="scientific">Prorocentrum cordatum</name>
    <dbReference type="NCBI Taxonomy" id="2364126"/>
    <lineage>
        <taxon>Eukaryota</taxon>
        <taxon>Sar</taxon>
        <taxon>Alveolata</taxon>
        <taxon>Dinophyceae</taxon>
        <taxon>Prorocentrales</taxon>
        <taxon>Prorocentraceae</taxon>
        <taxon>Prorocentrum</taxon>
    </lineage>
</organism>
<name>A0ABN9SYN8_9DINO</name>
<evidence type="ECO:0008006" key="6">
    <source>
        <dbReference type="Google" id="ProtNLM"/>
    </source>
</evidence>
<evidence type="ECO:0000256" key="3">
    <source>
        <dbReference type="SAM" id="SignalP"/>
    </source>
</evidence>
<keyword evidence="1" id="KW-0175">Coiled coil</keyword>
<feature type="compositionally biased region" description="Acidic residues" evidence="2">
    <location>
        <begin position="1589"/>
        <end position="1599"/>
    </location>
</feature>
<protein>
    <recommendedName>
        <fullName evidence="6">RNA-directed RNA polymerase</fullName>
    </recommendedName>
</protein>
<feature type="region of interest" description="Disordered" evidence="2">
    <location>
        <begin position="110"/>
        <end position="134"/>
    </location>
</feature>
<accession>A0ABN9SYN8</accession>
<proteinExistence type="predicted"/>
<dbReference type="SUPFAM" id="SSF56672">
    <property type="entry name" value="DNA/RNA polymerases"/>
    <property type="match status" value="1"/>
</dbReference>
<evidence type="ECO:0000313" key="4">
    <source>
        <dbReference type="EMBL" id="CAK0837725.1"/>
    </source>
</evidence>
<feature type="region of interest" description="Disordered" evidence="2">
    <location>
        <begin position="1514"/>
        <end position="1556"/>
    </location>
</feature>
<feature type="coiled-coil region" evidence="1">
    <location>
        <begin position="338"/>
        <end position="365"/>
    </location>
</feature>
<comment type="caution">
    <text evidence="4">The sequence shown here is derived from an EMBL/GenBank/DDBJ whole genome shotgun (WGS) entry which is preliminary data.</text>
</comment>
<feature type="non-terminal residue" evidence="4">
    <location>
        <position position="1966"/>
    </location>
</feature>
<keyword evidence="3" id="KW-0732">Signal</keyword>
<evidence type="ECO:0000313" key="5">
    <source>
        <dbReference type="Proteomes" id="UP001189429"/>
    </source>
</evidence>
<evidence type="ECO:0000256" key="1">
    <source>
        <dbReference type="SAM" id="Coils"/>
    </source>
</evidence>
<keyword evidence="5" id="KW-1185">Reference proteome</keyword>
<feature type="chain" id="PRO_5045784305" description="RNA-directed RNA polymerase" evidence="3">
    <location>
        <begin position="18"/>
        <end position="1966"/>
    </location>
</feature>
<feature type="region of interest" description="Disordered" evidence="2">
    <location>
        <begin position="1042"/>
        <end position="1063"/>
    </location>
</feature>
<dbReference type="EMBL" id="CAUYUJ010014172">
    <property type="protein sequence ID" value="CAK0837725.1"/>
    <property type="molecule type" value="Genomic_DNA"/>
</dbReference>
<feature type="region of interest" description="Disordered" evidence="2">
    <location>
        <begin position="1573"/>
        <end position="1620"/>
    </location>
</feature>
<feature type="compositionally biased region" description="Low complexity" evidence="2">
    <location>
        <begin position="112"/>
        <end position="123"/>
    </location>
</feature>
<sequence length="1966" mass="212860">MCRLGCTWAGLIQLCECQSSECEAELEVTPSQAEIGSRCVRYAPIRDLDVYPHILSEGLLARGVALKNDGSLMTEMTFGRPWRAPSAAYGVDGELTVVEVCEALEGKAPWRSSPAAGAGTSPAEDLYPGTSEGSGPLPASDGLSWYVLAAEDPSELRQAAHHLDIDGYLVVGRVGVAMQDADAVPVKAVVPSVPGPGSETDARVLGIKTTPDGSCRRPFTEAACLVKTTEWAEWPTWEHECSREATIEGVGGSDLTMRMAELGLSFGQSILGGVASIEFLMRKAETADGRHRDRLAAVQGGVPTEGSCLYLGAGPSRGLVTVVPTQVDHINPGAHQEAQILKERRQAKEERIQQQAIELRRYQEKGTGKDHPAGLSRSVRSRVRRRMHVANWIADAAESLNALHGHGGARDHFSASAGQHRSLEFMQSIIEQAGPPPCSPAAAHVELRGHQPGYVTQPEQPAQYQREILSLPGPGARCDPSDVLRGLEHDQWVHWERHVLRRTPAPDKEIKLHNDRILMADRRRYAQFILDLHTSGLVRVGAKRSATVGVFCAWKSGRERLRLIFDTRRVNARFHDPDHTQLPGAAAWAALRTDSFSPLSMAQADVDNAFYRVKLPDKMDEHFSLPSVHAGSLHQLAEAAGVDIDLPDARFGSPLLQVLSMGWSWSLYFCQRLLETTPGVYVDNVCIVGGDGDRCVADCTEVVGKLERVGLKCKGVMEPKDLQTFTGITFERRSGPVGISPGRMWKVRLALLFVADRRSATGGEILSLLGHFTWAALLRRSLLSIFQQTYVFARVAGRRRLRLWSRVELELRQAAALLVFAFSDSKRPNSTFVYASDASRGQSGSGGGYGVAGRTWANELVESTAASAEAWRYSVLGAIGARECALGFDPVEGTKVGRRQARAGSASFEGVARSAIGEFNDWGVLFHGEFQRDEDITALEGRAAAMAARHAERGRSGHSHRHLIFVDNLGLALAVGKGRSPSIADGRHRDRLVAVQGGVPTEGSCLYLGAGPSRGLVTVVPTQVDHINPGAHHEAQILKERRQAKEERVPSRGGGGGGGSVGGEAELLKKIQQQAIELRRYQEKGTGKDQSAGHSLEFMQSIIEQAGPPPCFPAAAHVELRGHQPGYVTQPEQPAQYQREIFSLPGPGARCDPSDVLRGLEHDQWVHWERHLLRRTPAPDKEIKLHNDRMLMADRRRYAQFILDLHTSGLVRVGAKRSATADVDNAFYRVKSPDKMDEHFSLPSVHVGSLQQLAEAAGVDIDLLYFCQRLLGTTVLRSGIGTGPLIKDRHAPLQARTSSTQPGVYVDNVCIVGGDGDRCVADCTEVVGELERVGLKCKGVMEPKDLQTFTGITFERRSGPVGISPGRMWKVRLALLFVADRRSATGGEILSLLGHFTWAALLRRSLLSIFQQTYVFARVAGRRRLRLWSRVELELRQAAALLVFAFSDSKRPNSTFVYASDASRGQSGSGGGCGVAGRTWANELVESTAASAEAWRYSVLDAIGARECALGLTRSKEPRSDAAKPALAPPASRGLRGSEPGDPSGPGAAGLGDALHDDPYPLGGLAGLLGGSGAGGANADSSSSSSSDGDCDQPCETDPSEGRGPPPSPGESLPLSPPIGADERAWAEGLTVLQDWKVSKASRVYVVTEYLDFVIRVHSRGPSILGLPSIDSTSSQHLGFLFWKGHPRPIGNKAFAVLPAQRPTRDPMARELPVAAVGVALHRDWRGLTIALALGWGTMVRLPSELVQKTPATLVAPAPRFGRAMWCPLPFPEDPSQVGRSLDAKFRTVFDQLGNRDCHPYLKCHGGAPLGAAVLGKELADTQAKLRPQSDNPTIGYAQHVRDLAEAPRPGPEVAVFEQDADARLGDLPRGRSWRGGDTGGAAVVLTDAAVRRHWRAALRAALSGSRKHQVYLDLFSCTGRVASWLERKSDYAVLRIDVAAHPAFDLLRRVRGAVVIGWLRARVVR</sequence>
<feature type="compositionally biased region" description="Gly residues" evidence="2">
    <location>
        <begin position="1052"/>
        <end position="1062"/>
    </location>
</feature>
<dbReference type="Proteomes" id="UP001189429">
    <property type="component" value="Unassembled WGS sequence"/>
</dbReference>
<dbReference type="InterPro" id="IPR043502">
    <property type="entry name" value="DNA/RNA_pol_sf"/>
</dbReference>
<feature type="compositionally biased region" description="Low complexity" evidence="2">
    <location>
        <begin position="1577"/>
        <end position="1588"/>
    </location>
</feature>
<gene>
    <name evidence="4" type="ORF">PCOR1329_LOCUS33844</name>
</gene>
<evidence type="ECO:0000256" key="2">
    <source>
        <dbReference type="SAM" id="MobiDB-lite"/>
    </source>
</evidence>
<reference evidence="4" key="1">
    <citation type="submission" date="2023-10" db="EMBL/GenBank/DDBJ databases">
        <authorList>
            <person name="Chen Y."/>
            <person name="Shah S."/>
            <person name="Dougan E. K."/>
            <person name="Thang M."/>
            <person name="Chan C."/>
        </authorList>
    </citation>
    <scope>NUCLEOTIDE SEQUENCE [LARGE SCALE GENOMIC DNA]</scope>
</reference>